<sequence length="158" mass="17240">MKMTKKWEVTVNGTNNVIEYKAGFGAKILVNGQAYKVKSQNWWVMMVDYPIMIDDTEIRVVAIGNKVDLAVNGVYQGSGEQYQPLHKTPTMCNVFIGISCIAGFLLCGWLGLLIGALFGTVYVRQGLAGKMGNVVGAFVGCTVIQLLIMVIVVFLQLA</sequence>
<dbReference type="Proteomes" id="UP000266391">
    <property type="component" value="Unassembled WGS sequence"/>
</dbReference>
<proteinExistence type="predicted"/>
<evidence type="ECO:0000313" key="9">
    <source>
        <dbReference type="Proteomes" id="UP000285820"/>
    </source>
</evidence>
<organism evidence="3 6">
    <name type="scientific">Roseburia inulinivorans</name>
    <dbReference type="NCBI Taxonomy" id="360807"/>
    <lineage>
        <taxon>Bacteria</taxon>
        <taxon>Bacillati</taxon>
        <taxon>Bacillota</taxon>
        <taxon>Clostridia</taxon>
        <taxon>Lachnospirales</taxon>
        <taxon>Lachnospiraceae</taxon>
        <taxon>Roseburia</taxon>
    </lineage>
</organism>
<dbReference type="EMBL" id="QSKW01000001">
    <property type="protein sequence ID" value="RHF00404.1"/>
    <property type="molecule type" value="Genomic_DNA"/>
</dbReference>
<dbReference type="Proteomes" id="UP000286271">
    <property type="component" value="Unassembled WGS sequence"/>
</dbReference>
<dbReference type="Proteomes" id="UP000283701">
    <property type="component" value="Unassembled WGS sequence"/>
</dbReference>
<dbReference type="Proteomes" id="UP000285820">
    <property type="component" value="Unassembled WGS sequence"/>
</dbReference>
<accession>A0A396ADE9</accession>
<dbReference type="Proteomes" id="UP000283492">
    <property type="component" value="Unassembled WGS sequence"/>
</dbReference>
<protein>
    <submittedName>
        <fullName evidence="3">Uncharacterized protein</fullName>
    </submittedName>
</protein>
<dbReference type="EMBL" id="QRUN01000007">
    <property type="protein sequence ID" value="RGR68982.1"/>
    <property type="molecule type" value="Genomic_DNA"/>
</dbReference>
<reference evidence="6 7" key="1">
    <citation type="submission" date="2018-08" db="EMBL/GenBank/DDBJ databases">
        <title>A genome reference for cultivated species of the human gut microbiota.</title>
        <authorList>
            <person name="Zou Y."/>
            <person name="Xue W."/>
            <person name="Luo G."/>
        </authorList>
    </citation>
    <scope>NUCLEOTIDE SEQUENCE [LARGE SCALE GENOMIC DNA]</scope>
    <source>
        <strain evidence="1 9">AF24-4</strain>
        <strain evidence="5 8">AM23-23AC</strain>
        <strain evidence="4 10">AM27-11</strain>
        <strain evidence="3 6">AM32-8LB</strain>
        <strain evidence="2 7">AM42-1AC</strain>
    </source>
</reference>
<name>A0A396ADE9_9FIRM</name>
<comment type="caution">
    <text evidence="3">The sequence shown here is derived from an EMBL/GenBank/DDBJ whole genome shotgun (WGS) entry which is preliminary data.</text>
</comment>
<dbReference type="EMBL" id="QRHP01000014">
    <property type="protein sequence ID" value="RHF82914.1"/>
    <property type="molecule type" value="Genomic_DNA"/>
</dbReference>
<dbReference type="EMBL" id="QSFX01000046">
    <property type="protein sequence ID" value="RHA82960.1"/>
    <property type="molecule type" value="Genomic_DNA"/>
</dbReference>
<dbReference type="AlphaFoldDB" id="A0A396ADE9"/>
<evidence type="ECO:0000313" key="4">
    <source>
        <dbReference type="EMBL" id="RHF00404.1"/>
    </source>
</evidence>
<evidence type="ECO:0000313" key="2">
    <source>
        <dbReference type="EMBL" id="RHA82960.1"/>
    </source>
</evidence>
<gene>
    <name evidence="5" type="ORF">DW654_11965</name>
    <name evidence="4" type="ORF">DW707_00525</name>
    <name evidence="3" type="ORF">DW813_12625</name>
    <name evidence="2" type="ORF">DW914_17405</name>
    <name evidence="1" type="ORF">DWY29_07005</name>
</gene>
<evidence type="ECO:0000313" key="7">
    <source>
        <dbReference type="Proteomes" id="UP000283492"/>
    </source>
</evidence>
<evidence type="ECO:0000313" key="3">
    <source>
        <dbReference type="EMBL" id="RHD00994.1"/>
    </source>
</evidence>
<evidence type="ECO:0000313" key="6">
    <source>
        <dbReference type="Proteomes" id="UP000266391"/>
    </source>
</evidence>
<evidence type="ECO:0000313" key="10">
    <source>
        <dbReference type="Proteomes" id="UP000286271"/>
    </source>
</evidence>
<evidence type="ECO:0000313" key="1">
    <source>
        <dbReference type="EMBL" id="RGR68982.1"/>
    </source>
</evidence>
<evidence type="ECO:0000313" key="8">
    <source>
        <dbReference type="Proteomes" id="UP000283701"/>
    </source>
</evidence>
<evidence type="ECO:0000313" key="5">
    <source>
        <dbReference type="EMBL" id="RHF82914.1"/>
    </source>
</evidence>
<dbReference type="EMBL" id="QSIQ01000022">
    <property type="protein sequence ID" value="RHD00994.1"/>
    <property type="molecule type" value="Genomic_DNA"/>
</dbReference>